<dbReference type="InterPro" id="IPR040706">
    <property type="entry name" value="Zf-MYST"/>
</dbReference>
<evidence type="ECO:0000313" key="18">
    <source>
        <dbReference type="EMBL" id="KGG51914.1"/>
    </source>
</evidence>
<dbReference type="GO" id="GO:0003712">
    <property type="term" value="F:transcription coregulator activity"/>
    <property type="evidence" value="ECO:0007669"/>
    <property type="project" value="TreeGrafter"/>
</dbReference>
<dbReference type="EMBL" id="JMKJ01000165">
    <property type="protein sequence ID" value="KGG51914.1"/>
    <property type="molecule type" value="Genomic_DNA"/>
</dbReference>
<keyword evidence="7" id="KW-0805">Transcription regulation</keyword>
<dbReference type="OrthoDB" id="787137at2759"/>
<evidence type="ECO:0000256" key="7">
    <source>
        <dbReference type="ARBA" id="ARBA00023015"/>
    </source>
</evidence>
<dbReference type="Pfam" id="PF11717">
    <property type="entry name" value="Tudor-knot"/>
    <property type="match status" value="1"/>
</dbReference>
<dbReference type="InterPro" id="IPR036388">
    <property type="entry name" value="WH-like_DNA-bd_sf"/>
</dbReference>
<dbReference type="InterPro" id="IPR002717">
    <property type="entry name" value="HAT_MYST-type"/>
</dbReference>
<dbReference type="InterPro" id="IPR016181">
    <property type="entry name" value="Acyl_CoA_acyltransferase"/>
</dbReference>
<dbReference type="GO" id="GO:0006357">
    <property type="term" value="P:regulation of transcription by RNA polymerase II"/>
    <property type="evidence" value="ECO:0007669"/>
    <property type="project" value="TreeGrafter"/>
</dbReference>
<feature type="active site" description="Proton donor/acceptor" evidence="15">
    <location>
        <position position="335"/>
    </location>
</feature>
<dbReference type="AlphaFoldDB" id="A0A098VT11"/>
<dbReference type="PROSITE" id="PS51726">
    <property type="entry name" value="MYST_HAT"/>
    <property type="match status" value="1"/>
</dbReference>
<dbReference type="FunFam" id="3.40.630.30:FF:000002">
    <property type="entry name" value="Histone acetyltransferase"/>
    <property type="match status" value="1"/>
</dbReference>
<dbReference type="InterPro" id="IPR050603">
    <property type="entry name" value="MYST_HAT"/>
</dbReference>
<dbReference type="Pfam" id="PF17772">
    <property type="entry name" value="zf-MYST"/>
    <property type="match status" value="1"/>
</dbReference>
<keyword evidence="5" id="KW-0156">Chromatin regulator</keyword>
<evidence type="ECO:0000256" key="4">
    <source>
        <dbReference type="ARBA" id="ARBA00022763"/>
    </source>
</evidence>
<evidence type="ECO:0000256" key="8">
    <source>
        <dbReference type="ARBA" id="ARBA00023159"/>
    </source>
</evidence>
<dbReference type="HOGENOM" id="CLU_011815_2_0_1"/>
<dbReference type="RefSeq" id="XP_013238350.1">
    <property type="nucleotide sequence ID" value="XM_013382896.1"/>
</dbReference>
<feature type="region of interest" description="Disordered" evidence="16">
    <location>
        <begin position="1"/>
        <end position="21"/>
    </location>
</feature>
<evidence type="ECO:0000259" key="17">
    <source>
        <dbReference type="PROSITE" id="PS51726"/>
    </source>
</evidence>
<evidence type="ECO:0000256" key="14">
    <source>
        <dbReference type="ARBA" id="ARBA00048940"/>
    </source>
</evidence>
<dbReference type="SUPFAM" id="SSF54160">
    <property type="entry name" value="Chromo domain-like"/>
    <property type="match status" value="1"/>
</dbReference>
<evidence type="ECO:0000256" key="3">
    <source>
        <dbReference type="ARBA" id="ARBA00022679"/>
    </source>
</evidence>
<dbReference type="InterPro" id="IPR016197">
    <property type="entry name" value="Chromo-like_dom_sf"/>
</dbReference>
<evidence type="ECO:0000256" key="12">
    <source>
        <dbReference type="ARBA" id="ARBA00047752"/>
    </source>
</evidence>
<dbReference type="GO" id="GO:0003682">
    <property type="term" value="F:chromatin binding"/>
    <property type="evidence" value="ECO:0007669"/>
    <property type="project" value="TreeGrafter"/>
</dbReference>
<evidence type="ECO:0000313" key="19">
    <source>
        <dbReference type="Proteomes" id="UP000029725"/>
    </source>
</evidence>
<keyword evidence="8" id="KW-0010">Activator</keyword>
<evidence type="ECO:0000256" key="16">
    <source>
        <dbReference type="SAM" id="MobiDB-lite"/>
    </source>
</evidence>
<keyword evidence="19" id="KW-1185">Reference proteome</keyword>
<comment type="similarity">
    <text evidence="1">Belongs to the MYST (SAS/MOZ) family.</text>
</comment>
<dbReference type="InterPro" id="IPR025995">
    <property type="entry name" value="Tudor-knot"/>
</dbReference>
<dbReference type="GO" id="GO:0006281">
    <property type="term" value="P:DNA repair"/>
    <property type="evidence" value="ECO:0007669"/>
    <property type="project" value="UniProtKB-KW"/>
</dbReference>
<reference evidence="18 19" key="1">
    <citation type="submission" date="2014-04" db="EMBL/GenBank/DDBJ databases">
        <title>A new species of microsporidia sheds light on the evolution of extreme parasitism.</title>
        <authorList>
            <person name="Haag K.L."/>
            <person name="James T.Y."/>
            <person name="Larsson R."/>
            <person name="Schaer T.M."/>
            <person name="Refardt D."/>
            <person name="Pombert J.-F."/>
            <person name="Ebert D."/>
        </authorList>
    </citation>
    <scope>NUCLEOTIDE SEQUENCE [LARGE SCALE GENOMIC DNA]</scope>
    <source>
        <strain evidence="18 19">UGP3</strain>
        <tissue evidence="18">Spores</tissue>
    </source>
</reference>
<dbReference type="CDD" id="cd04301">
    <property type="entry name" value="NAT_SF"/>
    <property type="match status" value="1"/>
</dbReference>
<dbReference type="PANTHER" id="PTHR10615">
    <property type="entry name" value="HISTONE ACETYLTRANSFERASE"/>
    <property type="match status" value="1"/>
</dbReference>
<evidence type="ECO:0000256" key="1">
    <source>
        <dbReference type="ARBA" id="ARBA00010107"/>
    </source>
</evidence>
<comment type="caution">
    <text evidence="18">The sequence shown here is derived from an EMBL/GenBank/DDBJ whole genome shotgun (WGS) entry which is preliminary data.</text>
</comment>
<dbReference type="Gene3D" id="1.10.10.10">
    <property type="entry name" value="Winged helix-like DNA-binding domain superfamily/Winged helix DNA-binding domain"/>
    <property type="match status" value="1"/>
</dbReference>
<evidence type="ECO:0000256" key="15">
    <source>
        <dbReference type="PIRSR" id="PIRSR602717-51"/>
    </source>
</evidence>
<accession>A0A098VT11</accession>
<dbReference type="GO" id="GO:0000785">
    <property type="term" value="C:chromatin"/>
    <property type="evidence" value="ECO:0007669"/>
    <property type="project" value="TreeGrafter"/>
</dbReference>
<keyword evidence="6" id="KW-0007">Acetylation</keyword>
<keyword evidence="10" id="KW-0234">DNA repair</keyword>
<evidence type="ECO:0000256" key="6">
    <source>
        <dbReference type="ARBA" id="ARBA00022990"/>
    </source>
</evidence>
<evidence type="ECO:0000256" key="13">
    <source>
        <dbReference type="ARBA" id="ARBA00047787"/>
    </source>
</evidence>
<comment type="catalytic activity">
    <reaction evidence="11">
        <text>2-hydroxyisobutanoyl-CoA + L-lysyl-[protein] = N(6)-(2-hydroxyisobutanoyl)-L-lysyl-[protein] + CoA + H(+)</text>
        <dbReference type="Rhea" id="RHEA:24180"/>
        <dbReference type="Rhea" id="RHEA-COMP:9752"/>
        <dbReference type="Rhea" id="RHEA-COMP:15921"/>
        <dbReference type="ChEBI" id="CHEBI:15378"/>
        <dbReference type="ChEBI" id="CHEBI:29969"/>
        <dbReference type="ChEBI" id="CHEBI:57287"/>
        <dbReference type="ChEBI" id="CHEBI:131780"/>
        <dbReference type="ChEBI" id="CHEBI:144968"/>
    </reaction>
    <physiologicalReaction direction="left-to-right" evidence="11">
        <dbReference type="Rhea" id="RHEA:24181"/>
    </physiologicalReaction>
</comment>
<organism evidence="18 19">
    <name type="scientific">Mitosporidium daphniae</name>
    <dbReference type="NCBI Taxonomy" id="1485682"/>
    <lineage>
        <taxon>Eukaryota</taxon>
        <taxon>Fungi</taxon>
        <taxon>Fungi incertae sedis</taxon>
        <taxon>Microsporidia</taxon>
        <taxon>Mitosporidium</taxon>
    </lineage>
</organism>
<dbReference type="PANTHER" id="PTHR10615:SF218">
    <property type="entry name" value="HISTONE ACETYLTRANSFERASE ESA1"/>
    <property type="match status" value="1"/>
</dbReference>
<evidence type="ECO:0000256" key="9">
    <source>
        <dbReference type="ARBA" id="ARBA00023163"/>
    </source>
</evidence>
<dbReference type="GeneID" id="25259199"/>
<dbReference type="Gene3D" id="3.40.630.30">
    <property type="match status" value="1"/>
</dbReference>
<comment type="catalytic activity">
    <reaction evidence="12">
        <text>(2E)-butenoyl-CoA + L-lysyl-[protein] = N(6)-(2E)-butenoyl-L-lysyl-[protein] + CoA + H(+)</text>
        <dbReference type="Rhea" id="RHEA:53908"/>
        <dbReference type="Rhea" id="RHEA-COMP:9752"/>
        <dbReference type="Rhea" id="RHEA-COMP:13707"/>
        <dbReference type="ChEBI" id="CHEBI:15378"/>
        <dbReference type="ChEBI" id="CHEBI:29969"/>
        <dbReference type="ChEBI" id="CHEBI:57287"/>
        <dbReference type="ChEBI" id="CHEBI:57332"/>
        <dbReference type="ChEBI" id="CHEBI:137954"/>
    </reaction>
    <physiologicalReaction direction="left-to-right" evidence="12">
        <dbReference type="Rhea" id="RHEA:53909"/>
    </physiologicalReaction>
</comment>
<dbReference type="GO" id="GO:0106226">
    <property type="term" value="F:peptide 2-hydroxyisobutyryltransferase activity"/>
    <property type="evidence" value="ECO:0007669"/>
    <property type="project" value="RHEA"/>
</dbReference>
<proteinExistence type="inferred from homology"/>
<dbReference type="EC" id="2.3.1.48" evidence="2"/>
<protein>
    <recommendedName>
        <fullName evidence="2">histone acetyltransferase</fullName>
        <ecNumber evidence="2">2.3.1.48</ecNumber>
    </recommendedName>
</protein>
<feature type="domain" description="MYST-type HAT" evidence="17">
    <location>
        <begin position="135"/>
        <end position="450"/>
    </location>
</feature>
<evidence type="ECO:0000256" key="10">
    <source>
        <dbReference type="ARBA" id="ARBA00023204"/>
    </source>
</evidence>
<gene>
    <name evidence="18" type="ORF">DI09_249p10</name>
</gene>
<dbReference type="Gene3D" id="2.30.30.140">
    <property type="match status" value="1"/>
</dbReference>
<keyword evidence="4" id="KW-0227">DNA damage</keyword>
<sequence>MKRASSPLPFPNPSSSSPPSTISVGARLYVKKEVDGISQFYKAEVLGVRQATAKKPLQYYVHYDDFNKRLDEWVDVSRIDITTDVSLTKHPSTSYESVGSMAPSTHADESVADYRTAMEGLRHRGSMTTRSEELSRMKNIDMIFFGKYKVSTWYFSPYPFELIRPSVSDDSSSPVILYVCECCLAPFYDITALTRHRNSEAPGFCPVLVPPGREIYRSSPMSSEASSIYALGLFEVDGRRQKTYCRNLSLLAKLFLDHKTLYYDVDPFLFYILVAYDAHGAHLVGYFSKEKISPDNYNVACILTLPQHQRKGYGKALIALSYELSKREGRAGSPEKPLSDLGLLSYRSYWAETILRILIPLASNNSRIIMAPHSEFYSDALHPRISLQALSSMTSITCEDILHTLQALDILKYYKGAHTILLSSRIIAEHEKNIMKPSIFIDPAQLDWNCPPPM</sequence>
<dbReference type="VEuPathDB" id="MicrosporidiaDB:DI09_249p10"/>
<dbReference type="SUPFAM" id="SSF55729">
    <property type="entry name" value="Acyl-CoA N-acyltransferases (Nat)"/>
    <property type="match status" value="1"/>
</dbReference>
<evidence type="ECO:0000256" key="11">
    <source>
        <dbReference type="ARBA" id="ARBA00047557"/>
    </source>
</evidence>
<dbReference type="FunFam" id="1.10.10.10:FF:000022">
    <property type="entry name" value="Histone acetyltransferase"/>
    <property type="match status" value="1"/>
</dbReference>
<name>A0A098VT11_9MICR</name>
<dbReference type="GO" id="GO:0005634">
    <property type="term" value="C:nucleus"/>
    <property type="evidence" value="ECO:0007669"/>
    <property type="project" value="TreeGrafter"/>
</dbReference>
<keyword evidence="9" id="KW-0804">Transcription</keyword>
<dbReference type="GO" id="GO:0140064">
    <property type="term" value="F:peptide crotonyltransferase activity"/>
    <property type="evidence" value="ECO:0007669"/>
    <property type="project" value="RHEA"/>
</dbReference>
<dbReference type="Proteomes" id="UP000029725">
    <property type="component" value="Unassembled WGS sequence"/>
</dbReference>
<dbReference type="Pfam" id="PF01853">
    <property type="entry name" value="MOZ_SAS"/>
    <property type="match status" value="1"/>
</dbReference>
<comment type="catalytic activity">
    <reaction evidence="14">
        <text>L-lysyl-[histone] + acetyl-CoA = N(6)-acetyl-L-lysyl-[histone] + CoA + H(+)</text>
        <dbReference type="Rhea" id="RHEA:21992"/>
        <dbReference type="Rhea" id="RHEA-COMP:9845"/>
        <dbReference type="Rhea" id="RHEA-COMP:11338"/>
        <dbReference type="ChEBI" id="CHEBI:15378"/>
        <dbReference type="ChEBI" id="CHEBI:29969"/>
        <dbReference type="ChEBI" id="CHEBI:57287"/>
        <dbReference type="ChEBI" id="CHEBI:57288"/>
        <dbReference type="ChEBI" id="CHEBI:61930"/>
        <dbReference type="EC" id="2.3.1.48"/>
    </reaction>
    <physiologicalReaction direction="left-to-right" evidence="14">
        <dbReference type="Rhea" id="RHEA:21993"/>
    </physiologicalReaction>
</comment>
<comment type="catalytic activity">
    <reaction evidence="13">
        <text>L-lysyl-[protein] + acetyl-CoA = N(6)-acetyl-L-lysyl-[protein] + CoA + H(+)</text>
        <dbReference type="Rhea" id="RHEA:45948"/>
        <dbReference type="Rhea" id="RHEA-COMP:9752"/>
        <dbReference type="Rhea" id="RHEA-COMP:10731"/>
        <dbReference type="ChEBI" id="CHEBI:15378"/>
        <dbReference type="ChEBI" id="CHEBI:29969"/>
        <dbReference type="ChEBI" id="CHEBI:57287"/>
        <dbReference type="ChEBI" id="CHEBI:57288"/>
        <dbReference type="ChEBI" id="CHEBI:61930"/>
    </reaction>
    <physiologicalReaction direction="left-to-right" evidence="13">
        <dbReference type="Rhea" id="RHEA:45949"/>
    </physiologicalReaction>
</comment>
<dbReference type="GO" id="GO:0004402">
    <property type="term" value="F:histone acetyltransferase activity"/>
    <property type="evidence" value="ECO:0007669"/>
    <property type="project" value="InterPro"/>
</dbReference>
<dbReference type="Gene3D" id="3.30.60.60">
    <property type="entry name" value="N-acetyl transferase-like"/>
    <property type="match status" value="1"/>
</dbReference>
<evidence type="ECO:0000256" key="5">
    <source>
        <dbReference type="ARBA" id="ARBA00022853"/>
    </source>
</evidence>
<evidence type="ECO:0000256" key="2">
    <source>
        <dbReference type="ARBA" id="ARBA00013184"/>
    </source>
</evidence>
<keyword evidence="3 18" id="KW-0808">Transferase</keyword>